<reference evidence="2" key="1">
    <citation type="submission" date="2016-10" db="EMBL/GenBank/DDBJ databases">
        <authorList>
            <person name="Varghese N."/>
            <person name="Submissions S."/>
        </authorList>
    </citation>
    <scope>NUCLEOTIDE SEQUENCE [LARGE SCALE GENOMIC DNA]</scope>
    <source>
        <strain evidence="2">DSM 19315</strain>
    </source>
</reference>
<evidence type="ECO:0008006" key="3">
    <source>
        <dbReference type="Google" id="ProtNLM"/>
    </source>
</evidence>
<dbReference type="STRING" id="435880.SAMN04487988_108120"/>
<dbReference type="OrthoDB" id="667380at2"/>
<sequence>MSWEKESLFKAAITALKAKIEELKSEQKAISEGILEDNKSSAGDKFETGREMLTQDLRQVEIQIEKNIEGLEELYRIQAIKNTQSEVKEGSLVKLGSEWFLISISFGVLHFDNEKVFLLSKNAPLGQLLIGKKEKDQVQFRGKPEVIEEII</sequence>
<organism evidence="1 2">
    <name type="scientific">Algoriphagus hitonicola</name>
    <dbReference type="NCBI Taxonomy" id="435880"/>
    <lineage>
        <taxon>Bacteria</taxon>
        <taxon>Pseudomonadati</taxon>
        <taxon>Bacteroidota</taxon>
        <taxon>Cytophagia</taxon>
        <taxon>Cytophagales</taxon>
        <taxon>Cyclobacteriaceae</taxon>
        <taxon>Algoriphagus</taxon>
    </lineage>
</organism>
<dbReference type="Proteomes" id="UP000199642">
    <property type="component" value="Unassembled WGS sequence"/>
</dbReference>
<evidence type="ECO:0000313" key="2">
    <source>
        <dbReference type="Proteomes" id="UP000199642"/>
    </source>
</evidence>
<dbReference type="EMBL" id="FOPC01000008">
    <property type="protein sequence ID" value="SFG80286.1"/>
    <property type="molecule type" value="Genomic_DNA"/>
</dbReference>
<evidence type="ECO:0000313" key="1">
    <source>
        <dbReference type="EMBL" id="SFG80286.1"/>
    </source>
</evidence>
<dbReference type="AlphaFoldDB" id="A0A1I2UZ77"/>
<protein>
    <recommendedName>
        <fullName evidence="3">Transcription elongation factor, GreA/GreB, C-term</fullName>
    </recommendedName>
</protein>
<proteinExistence type="predicted"/>
<name>A0A1I2UZ77_9BACT</name>
<accession>A0A1I2UZ77</accession>
<keyword evidence="2" id="KW-1185">Reference proteome</keyword>
<dbReference type="RefSeq" id="WP_092792021.1">
    <property type="nucleotide sequence ID" value="NZ_FOPC01000008.1"/>
</dbReference>
<gene>
    <name evidence="1" type="ORF">SAMN04487988_108120</name>
</gene>